<dbReference type="Pfam" id="PF13359">
    <property type="entry name" value="DDE_Tnp_4"/>
    <property type="match status" value="1"/>
</dbReference>
<dbReference type="RefSeq" id="XP_004259603.1">
    <property type="nucleotide sequence ID" value="XM_004259555.1"/>
</dbReference>
<dbReference type="VEuPathDB" id="AmoebaDB:EIN_506730"/>
<name>A0A0A1UC65_ENTIV</name>
<dbReference type="AlphaFoldDB" id="A0A0A1UC65"/>
<feature type="domain" description="DDE Tnp4" evidence="3">
    <location>
        <begin position="22"/>
        <end position="166"/>
    </location>
</feature>
<dbReference type="KEGG" id="eiv:EIN_506730"/>
<keyword evidence="2" id="KW-0479">Metal-binding</keyword>
<organism evidence="4 5">
    <name type="scientific">Entamoeba invadens IP1</name>
    <dbReference type="NCBI Taxonomy" id="370355"/>
    <lineage>
        <taxon>Eukaryota</taxon>
        <taxon>Amoebozoa</taxon>
        <taxon>Evosea</taxon>
        <taxon>Archamoebae</taxon>
        <taxon>Mastigamoebida</taxon>
        <taxon>Entamoebidae</taxon>
        <taxon>Entamoeba</taxon>
    </lineage>
</organism>
<evidence type="ECO:0000256" key="1">
    <source>
        <dbReference type="ARBA" id="ARBA00001968"/>
    </source>
</evidence>
<dbReference type="Proteomes" id="UP000014680">
    <property type="component" value="Unassembled WGS sequence"/>
</dbReference>
<evidence type="ECO:0000313" key="5">
    <source>
        <dbReference type="Proteomes" id="UP000014680"/>
    </source>
</evidence>
<accession>A0A0A1UC65</accession>
<protein>
    <recommendedName>
        <fullName evidence="3">DDE Tnp4 domain-containing protein</fullName>
    </recommendedName>
</protein>
<reference evidence="4 5" key="1">
    <citation type="submission" date="2012-10" db="EMBL/GenBank/DDBJ databases">
        <authorList>
            <person name="Zafar N."/>
            <person name="Inman J."/>
            <person name="Hall N."/>
            <person name="Lorenzi H."/>
            <person name="Caler E."/>
        </authorList>
    </citation>
    <scope>NUCLEOTIDE SEQUENCE [LARGE SCALE GENOMIC DNA]</scope>
    <source>
        <strain evidence="4 5">IP1</strain>
    </source>
</reference>
<evidence type="ECO:0000256" key="2">
    <source>
        <dbReference type="ARBA" id="ARBA00022723"/>
    </source>
</evidence>
<dbReference type="EMBL" id="KB206320">
    <property type="protein sequence ID" value="ELP92832.1"/>
    <property type="molecule type" value="Genomic_DNA"/>
</dbReference>
<keyword evidence="5" id="KW-1185">Reference proteome</keyword>
<dbReference type="GeneID" id="14891845"/>
<sequence>MKDSFIIFNNENFQGTNVSAIVDCTITPTNAPSGSFSSKMSFYSGKYKRYCIIIEVVVNSVTGTACFVSEGEPGASHDMRLLKKTSDDINSMLNGTKLIGDKGFKGIQSLIPNGFVPTESPLLENRCLVDPYFGRLKTVYAFAREKYNKDTVIYDDLITLCCCFCNVDIGINPLINVDQTNYKNI</sequence>
<proteinExistence type="predicted"/>
<dbReference type="OrthoDB" id="116425at2759"/>
<gene>
    <name evidence="4" type="ORF">EIN_506730</name>
</gene>
<evidence type="ECO:0000259" key="3">
    <source>
        <dbReference type="Pfam" id="PF13359"/>
    </source>
</evidence>
<dbReference type="InterPro" id="IPR027806">
    <property type="entry name" value="HARBI1_dom"/>
</dbReference>
<evidence type="ECO:0000313" key="4">
    <source>
        <dbReference type="EMBL" id="ELP92832.1"/>
    </source>
</evidence>
<dbReference type="GO" id="GO:0046872">
    <property type="term" value="F:metal ion binding"/>
    <property type="evidence" value="ECO:0007669"/>
    <property type="project" value="UniProtKB-KW"/>
</dbReference>
<comment type="cofactor">
    <cofactor evidence="1">
        <name>a divalent metal cation</name>
        <dbReference type="ChEBI" id="CHEBI:60240"/>
    </cofactor>
</comment>